<sequence length="52" mass="6024">MSLVRNNQSNNHAHNQSWLLVLEDMPKLYHTVLEKQEANACRAYLGKNKVES</sequence>
<reference evidence="1" key="1">
    <citation type="journal article" date="2020" name="Nature">
        <title>Giant virus diversity and host interactions through global metagenomics.</title>
        <authorList>
            <person name="Schulz F."/>
            <person name="Roux S."/>
            <person name="Paez-Espino D."/>
            <person name="Jungbluth S."/>
            <person name="Walsh D.A."/>
            <person name="Denef V.J."/>
            <person name="McMahon K.D."/>
            <person name="Konstantinidis K.T."/>
            <person name="Eloe-Fadrosh E.A."/>
            <person name="Kyrpides N.C."/>
            <person name="Woyke T."/>
        </authorList>
    </citation>
    <scope>NUCLEOTIDE SEQUENCE</scope>
    <source>
        <strain evidence="1">GVMAG-M-3300027759-42</strain>
    </source>
</reference>
<name>A0A6C0LAE1_9ZZZZ</name>
<dbReference type="AlphaFoldDB" id="A0A6C0LAE1"/>
<accession>A0A6C0LAE1</accession>
<organism evidence="1">
    <name type="scientific">viral metagenome</name>
    <dbReference type="NCBI Taxonomy" id="1070528"/>
    <lineage>
        <taxon>unclassified sequences</taxon>
        <taxon>metagenomes</taxon>
        <taxon>organismal metagenomes</taxon>
    </lineage>
</organism>
<dbReference type="EMBL" id="MN740450">
    <property type="protein sequence ID" value="QHU27045.1"/>
    <property type="molecule type" value="Genomic_DNA"/>
</dbReference>
<evidence type="ECO:0000313" key="1">
    <source>
        <dbReference type="EMBL" id="QHU27045.1"/>
    </source>
</evidence>
<proteinExistence type="predicted"/>
<protein>
    <submittedName>
        <fullName evidence="1">Uncharacterized protein</fullName>
    </submittedName>
</protein>